<evidence type="ECO:0000256" key="3">
    <source>
        <dbReference type="ARBA" id="ARBA00022843"/>
    </source>
</evidence>
<proteinExistence type="predicted"/>
<evidence type="ECO:0000256" key="4">
    <source>
        <dbReference type="SAM" id="MobiDB-lite"/>
    </source>
</evidence>
<feature type="compositionally biased region" description="Polar residues" evidence="4">
    <location>
        <begin position="52"/>
        <end position="66"/>
    </location>
</feature>
<dbReference type="PANTHER" id="PTHR46963">
    <property type="entry name" value="SIMILAR TO RIKEN CDNA E130308A19"/>
    <property type="match status" value="1"/>
</dbReference>
<dbReference type="InterPro" id="IPR021893">
    <property type="entry name" value="ZMYM2-like_C"/>
</dbReference>
<feature type="compositionally biased region" description="Low complexity" evidence="4">
    <location>
        <begin position="118"/>
        <end position="137"/>
    </location>
</feature>
<dbReference type="Proteomes" id="UP000677228">
    <property type="component" value="Unassembled WGS sequence"/>
</dbReference>
<dbReference type="AlphaFoldDB" id="A0A8S2JSX7"/>
<dbReference type="Pfam" id="PF12012">
    <property type="entry name" value="DUF3504"/>
    <property type="match status" value="1"/>
</dbReference>
<gene>
    <name evidence="6" type="ORF">OVA965_LOCUS17311</name>
    <name evidence="7" type="ORF">TMI583_LOCUS17324</name>
</gene>
<dbReference type="Proteomes" id="UP000682733">
    <property type="component" value="Unassembled WGS sequence"/>
</dbReference>
<dbReference type="EMBL" id="CAJOBA010008285">
    <property type="protein sequence ID" value="CAF3824777.1"/>
    <property type="molecule type" value="Genomic_DNA"/>
</dbReference>
<feature type="compositionally biased region" description="Polar residues" evidence="4">
    <location>
        <begin position="671"/>
        <end position="680"/>
    </location>
</feature>
<feature type="domain" description="ZMYM2-like/QRICH1 C-terminal" evidence="5">
    <location>
        <begin position="304"/>
        <end position="453"/>
    </location>
</feature>
<keyword evidence="1" id="KW-1017">Isopeptide bond</keyword>
<feature type="region of interest" description="Disordered" evidence="4">
    <location>
        <begin position="491"/>
        <end position="514"/>
    </location>
</feature>
<organism evidence="7 8">
    <name type="scientific">Didymodactylos carnosus</name>
    <dbReference type="NCBI Taxonomy" id="1234261"/>
    <lineage>
        <taxon>Eukaryota</taxon>
        <taxon>Metazoa</taxon>
        <taxon>Spiralia</taxon>
        <taxon>Gnathifera</taxon>
        <taxon>Rotifera</taxon>
        <taxon>Eurotatoria</taxon>
        <taxon>Bdelloidea</taxon>
        <taxon>Philodinida</taxon>
        <taxon>Philodinidae</taxon>
        <taxon>Didymodactylos</taxon>
    </lineage>
</organism>
<reference evidence="7" key="1">
    <citation type="submission" date="2021-02" db="EMBL/GenBank/DDBJ databases">
        <authorList>
            <person name="Nowell W R."/>
        </authorList>
    </citation>
    <scope>NUCLEOTIDE SEQUENCE</scope>
</reference>
<sequence>MMFYYYRLHLYSHINDRFELMATKTGCSSTLADFHQMIKLFSNPDQEEETNPLENDLSNGNSTSTTNHDEDHPKSFISTNDLLLAGEDDDDEENDIGVNETNGKNIDNKKMTPIHRTSSPSSDSTMSSASSISNSSSLVNGTGFKLDLQTSKPIQPPKMSAAAAAARLSRLANQRIDSNKFLICSGTNSYNTIRKTKHEVRRFALYLEDTFNEHIAIDALKPDQLCSYLKHYFQNVRKADGSEYEPDTLRSFMLSIERYLKSRKYSFNILESPIFQSCREVIQEKRDSWAKPTKSVCNSKVEAFTSQHETLLRQMNIITRDTPEGLLLELLINNSKYFDQRGFESTINRSLLWGDLELKTDQINGGIDYIEYKRTIKSDDKSSSIIENIRAYANQEQPQLCPVVALRLLSYHRPQQCTNVDASFYLVPRLNSDQRVWYKTIRAGRHRLDLLLQQSMQKAGIQGKFSCMSLRKGKIKGLLLTDNNNIPVTATTSSATTPVTTSKQRRTSSTKQEIVQVPSPSFTMATATTSTSTTTMITSPHSTIAINIEPTAFLIGAVANAINSSTFQNVSQCFTTAIQTQAQNNNKRTSSSASVLTNKNDQLLDLSAAKGNTNNPDDQYYLTQNGVINLAKKIKRENDTKINQNGNDGHITSPTTNTNNSLSSHLTSMLPSQQQNDNSQQEMKCSVTLNDLALIAHTLEQQRPSQPKRKITSSDAFHALYSAAHMKSTKQSKINILRRYLEDTLGLVEFLTLYEYLRKDSQLKLQGTPIEHYEHVLPIFLTLLMLDK</sequence>
<protein>
    <recommendedName>
        <fullName evidence="5">ZMYM2-like/QRICH1 C-terminal domain-containing protein</fullName>
    </recommendedName>
</protein>
<feature type="compositionally biased region" description="Low complexity" evidence="4">
    <location>
        <begin position="491"/>
        <end position="502"/>
    </location>
</feature>
<feature type="compositionally biased region" description="Acidic residues" evidence="4">
    <location>
        <begin position="86"/>
        <end position="95"/>
    </location>
</feature>
<dbReference type="EMBL" id="CAJNOK010008269">
    <property type="protein sequence ID" value="CAF1058921.1"/>
    <property type="molecule type" value="Genomic_DNA"/>
</dbReference>
<dbReference type="PANTHER" id="PTHR46963:SF2">
    <property type="match status" value="1"/>
</dbReference>
<keyword evidence="2" id="KW-0597">Phosphoprotein</keyword>
<dbReference type="InterPro" id="IPR042838">
    <property type="entry name" value="KIAA1958"/>
</dbReference>
<keyword evidence="3" id="KW-0832">Ubl conjugation</keyword>
<evidence type="ECO:0000256" key="2">
    <source>
        <dbReference type="ARBA" id="ARBA00022553"/>
    </source>
</evidence>
<evidence type="ECO:0000313" key="6">
    <source>
        <dbReference type="EMBL" id="CAF1058921.1"/>
    </source>
</evidence>
<name>A0A8S2JSX7_9BILA</name>
<evidence type="ECO:0000313" key="7">
    <source>
        <dbReference type="EMBL" id="CAF3824777.1"/>
    </source>
</evidence>
<evidence type="ECO:0000259" key="5">
    <source>
        <dbReference type="Pfam" id="PF12012"/>
    </source>
</evidence>
<comment type="caution">
    <text evidence="7">The sequence shown here is derived from an EMBL/GenBank/DDBJ whole genome shotgun (WGS) entry which is preliminary data.</text>
</comment>
<feature type="compositionally biased region" description="Low complexity" evidence="4">
    <location>
        <begin position="652"/>
        <end position="670"/>
    </location>
</feature>
<evidence type="ECO:0000256" key="1">
    <source>
        <dbReference type="ARBA" id="ARBA00022499"/>
    </source>
</evidence>
<feature type="region of interest" description="Disordered" evidence="4">
    <location>
        <begin position="45"/>
        <end position="137"/>
    </location>
</feature>
<feature type="region of interest" description="Disordered" evidence="4">
    <location>
        <begin position="640"/>
        <end position="680"/>
    </location>
</feature>
<accession>A0A8S2JSX7</accession>
<evidence type="ECO:0000313" key="8">
    <source>
        <dbReference type="Proteomes" id="UP000682733"/>
    </source>
</evidence>